<organism evidence="9 10">
    <name type="scientific">Trifolium pratense</name>
    <name type="common">Red clover</name>
    <dbReference type="NCBI Taxonomy" id="57577"/>
    <lineage>
        <taxon>Eukaryota</taxon>
        <taxon>Viridiplantae</taxon>
        <taxon>Streptophyta</taxon>
        <taxon>Embryophyta</taxon>
        <taxon>Tracheophyta</taxon>
        <taxon>Spermatophyta</taxon>
        <taxon>Magnoliopsida</taxon>
        <taxon>eudicotyledons</taxon>
        <taxon>Gunneridae</taxon>
        <taxon>Pentapetalae</taxon>
        <taxon>rosids</taxon>
        <taxon>fabids</taxon>
        <taxon>Fabales</taxon>
        <taxon>Fabaceae</taxon>
        <taxon>Papilionoideae</taxon>
        <taxon>50 kb inversion clade</taxon>
        <taxon>NPAAA clade</taxon>
        <taxon>Hologalegina</taxon>
        <taxon>IRL clade</taxon>
        <taxon>Trifolieae</taxon>
        <taxon>Trifolium</taxon>
    </lineage>
</organism>
<dbReference type="ExpressionAtlas" id="A0A2K3P3Z1">
    <property type="expression patterns" value="baseline"/>
</dbReference>
<dbReference type="EMBL" id="ASHM01003529">
    <property type="protein sequence ID" value="PNY10011.1"/>
    <property type="molecule type" value="Genomic_DNA"/>
</dbReference>
<dbReference type="PROSITE" id="PS50102">
    <property type="entry name" value="RRM"/>
    <property type="match status" value="2"/>
</dbReference>
<dbReference type="STRING" id="57577.A0A2K3P3Z1"/>
<keyword evidence="2" id="KW-0677">Repeat</keyword>
<keyword evidence="6" id="KW-0175">Coiled coil</keyword>
<dbReference type="GO" id="GO:0003729">
    <property type="term" value="F:mRNA binding"/>
    <property type="evidence" value="ECO:0007669"/>
    <property type="project" value="TreeGrafter"/>
</dbReference>
<dbReference type="Gene3D" id="3.30.70.330">
    <property type="match status" value="2"/>
</dbReference>
<protein>
    <submittedName>
        <fullName evidence="9">RNA-binding protein 28-like</fullName>
    </submittedName>
</protein>
<dbReference type="FunFam" id="3.30.70.330:FF:000182">
    <property type="entry name" value="RNA-binding motif protein 28"/>
    <property type="match status" value="1"/>
</dbReference>
<evidence type="ECO:0000256" key="7">
    <source>
        <dbReference type="SAM" id="MobiDB-lite"/>
    </source>
</evidence>
<feature type="compositionally biased region" description="Polar residues" evidence="7">
    <location>
        <begin position="320"/>
        <end position="329"/>
    </location>
</feature>
<evidence type="ECO:0000256" key="3">
    <source>
        <dbReference type="ARBA" id="ARBA00022884"/>
    </source>
</evidence>
<feature type="domain" description="RRM" evidence="8">
    <location>
        <begin position="13"/>
        <end position="96"/>
    </location>
</feature>
<comment type="caution">
    <text evidence="9">The sequence shown here is derived from an EMBL/GenBank/DDBJ whole genome shotgun (WGS) entry which is preliminary data.</text>
</comment>
<feature type="compositionally biased region" description="Polar residues" evidence="7">
    <location>
        <begin position="349"/>
        <end position="359"/>
    </location>
</feature>
<dbReference type="CDD" id="cd12415">
    <property type="entry name" value="RRM3_RBM28_like"/>
    <property type="match status" value="1"/>
</dbReference>
<feature type="coiled-coil region" evidence="6">
    <location>
        <begin position="91"/>
        <end position="118"/>
    </location>
</feature>
<name>A0A2K3P3Z1_TRIPR</name>
<feature type="compositionally biased region" description="Basic and acidic residues" evidence="7">
    <location>
        <begin position="281"/>
        <end position="293"/>
    </location>
</feature>
<evidence type="ECO:0000256" key="2">
    <source>
        <dbReference type="ARBA" id="ARBA00022737"/>
    </source>
</evidence>
<dbReference type="InterPro" id="IPR051945">
    <property type="entry name" value="RRM_MRD1_RNA_proc_ribogen"/>
</dbReference>
<dbReference type="Proteomes" id="UP000236291">
    <property type="component" value="Unassembled WGS sequence"/>
</dbReference>
<dbReference type="PANTHER" id="PTHR48039">
    <property type="entry name" value="RNA-BINDING MOTIF PROTEIN 14B"/>
    <property type="match status" value="1"/>
</dbReference>
<feature type="compositionally biased region" description="Basic and acidic residues" evidence="7">
    <location>
        <begin position="429"/>
        <end position="439"/>
    </location>
</feature>
<accession>A0A2K3P3Z1</accession>
<feature type="domain" description="RRM" evidence="8">
    <location>
        <begin position="165"/>
        <end position="279"/>
    </location>
</feature>
<dbReference type="AlphaFoldDB" id="A0A2K3P3Z1"/>
<evidence type="ECO:0000313" key="9">
    <source>
        <dbReference type="EMBL" id="PNY10011.1"/>
    </source>
</evidence>
<dbReference type="CDD" id="cd12416">
    <property type="entry name" value="RRM4_RBM28_like"/>
    <property type="match status" value="1"/>
</dbReference>
<dbReference type="InterPro" id="IPR035979">
    <property type="entry name" value="RBD_domain_sf"/>
</dbReference>
<evidence type="ECO:0000256" key="1">
    <source>
        <dbReference type="ARBA" id="ARBA00004123"/>
    </source>
</evidence>
<dbReference type="InterPro" id="IPR012677">
    <property type="entry name" value="Nucleotide-bd_a/b_plait_sf"/>
</dbReference>
<dbReference type="Pfam" id="PF00076">
    <property type="entry name" value="RRM_1"/>
    <property type="match status" value="1"/>
</dbReference>
<evidence type="ECO:0000256" key="4">
    <source>
        <dbReference type="ARBA" id="ARBA00023242"/>
    </source>
</evidence>
<keyword evidence="3 5" id="KW-0694">RNA-binding</keyword>
<dbReference type="SUPFAM" id="SSF54928">
    <property type="entry name" value="RNA-binding domain, RBD"/>
    <property type="match status" value="1"/>
</dbReference>
<reference evidence="9 10" key="2">
    <citation type="journal article" date="2017" name="Front. Plant Sci.">
        <title>Gene Classification and Mining of Molecular Markers Useful in Red Clover (Trifolium pratense) Breeding.</title>
        <authorList>
            <person name="Istvanek J."/>
            <person name="Dluhosova J."/>
            <person name="Dluhos P."/>
            <person name="Patkova L."/>
            <person name="Nedelnik J."/>
            <person name="Repkova J."/>
        </authorList>
    </citation>
    <scope>NUCLEOTIDE SEQUENCE [LARGE SCALE GENOMIC DNA]</scope>
    <source>
        <strain evidence="10">cv. Tatra</strain>
        <tissue evidence="9">Young leaves</tissue>
    </source>
</reference>
<evidence type="ECO:0000259" key="8">
    <source>
        <dbReference type="PROSITE" id="PS50102"/>
    </source>
</evidence>
<proteinExistence type="predicted"/>
<comment type="subcellular location">
    <subcellularLocation>
        <location evidence="1">Nucleus</location>
    </subcellularLocation>
</comment>
<feature type="non-terminal residue" evidence="9">
    <location>
        <position position="1"/>
    </location>
</feature>
<sequence>LSNPKETEDDLQRTVFISNIPFECDTEEVKQRFSAFGVVEYFAPVLHQLTKRPRGTGFLKFKTVEAADNAISTANAASGMGILVKGRPLKVFKALDKKSAHEKELEKEKNEVHDHRNLYLAKEGLILAGTPAAEGVSASDMAKRKDLERKKKTKLQSPNFHVSKTRLVIYNLPKSMTEKQLKKLCIDAVISRATKQKPVIRQIKILKDGRKGKATQEKQFSRGVAFLEFSEHQHALVALRVLNNNPETFGPEHRPIVEFALDNVQTLKLRNAKLQYQQQAPRDDNRNENDKPDNAGVYTHGADRKRKSQEHDKPTKDLGLNSNNEQGSKVANGKPPHGDKSKRQKGNHKSTNTDVLSSKESPKASVSKLKNNQDGQNHGAKLHEGKNTAIDSNSRKISGKKDDAVYGKRKMQNQEQAGEKVSRKRAKKNKDSIGKDTVDKLDMLIEQYKSKFSQKGSQGNDELLVSLP</sequence>
<evidence type="ECO:0000313" key="10">
    <source>
        <dbReference type="Proteomes" id="UP000236291"/>
    </source>
</evidence>
<feature type="region of interest" description="Disordered" evidence="7">
    <location>
        <begin position="276"/>
        <end position="439"/>
    </location>
</feature>
<evidence type="ECO:0000256" key="6">
    <source>
        <dbReference type="SAM" id="Coils"/>
    </source>
</evidence>
<dbReference type="PANTHER" id="PTHR48039:SF5">
    <property type="entry name" value="RNA-BINDING PROTEIN 28"/>
    <property type="match status" value="1"/>
</dbReference>
<dbReference type="GO" id="GO:0005634">
    <property type="term" value="C:nucleus"/>
    <property type="evidence" value="ECO:0007669"/>
    <property type="project" value="UniProtKB-SubCell"/>
</dbReference>
<reference evidence="9 10" key="1">
    <citation type="journal article" date="2014" name="Am. J. Bot.">
        <title>Genome assembly and annotation for red clover (Trifolium pratense; Fabaceae).</title>
        <authorList>
            <person name="Istvanek J."/>
            <person name="Jaros M."/>
            <person name="Krenek A."/>
            <person name="Repkova J."/>
        </authorList>
    </citation>
    <scope>NUCLEOTIDE SEQUENCE [LARGE SCALE GENOMIC DNA]</scope>
    <source>
        <strain evidence="10">cv. Tatra</strain>
        <tissue evidence="9">Young leaves</tissue>
    </source>
</reference>
<keyword evidence="4" id="KW-0539">Nucleus</keyword>
<dbReference type="SMART" id="SM00360">
    <property type="entry name" value="RRM"/>
    <property type="match status" value="2"/>
</dbReference>
<dbReference type="InterPro" id="IPR000504">
    <property type="entry name" value="RRM_dom"/>
</dbReference>
<evidence type="ECO:0000256" key="5">
    <source>
        <dbReference type="PROSITE-ProRule" id="PRU00176"/>
    </source>
</evidence>
<gene>
    <name evidence="9" type="ORF">L195_g006577</name>
</gene>